<protein>
    <submittedName>
        <fullName evidence="1">Uncharacterized protein</fullName>
    </submittedName>
</protein>
<organism evidence="1 2">
    <name type="scientific">Zophobas morio</name>
    <dbReference type="NCBI Taxonomy" id="2755281"/>
    <lineage>
        <taxon>Eukaryota</taxon>
        <taxon>Metazoa</taxon>
        <taxon>Ecdysozoa</taxon>
        <taxon>Arthropoda</taxon>
        <taxon>Hexapoda</taxon>
        <taxon>Insecta</taxon>
        <taxon>Pterygota</taxon>
        <taxon>Neoptera</taxon>
        <taxon>Endopterygota</taxon>
        <taxon>Coleoptera</taxon>
        <taxon>Polyphaga</taxon>
        <taxon>Cucujiformia</taxon>
        <taxon>Tenebrionidae</taxon>
        <taxon>Zophobas</taxon>
    </lineage>
</organism>
<dbReference type="EMBL" id="JALNTZ010000854">
    <property type="protein sequence ID" value="KAJ3630076.1"/>
    <property type="molecule type" value="Genomic_DNA"/>
</dbReference>
<evidence type="ECO:0000313" key="2">
    <source>
        <dbReference type="Proteomes" id="UP001168821"/>
    </source>
</evidence>
<keyword evidence="2" id="KW-1185">Reference proteome</keyword>
<evidence type="ECO:0000313" key="1">
    <source>
        <dbReference type="EMBL" id="KAJ3630076.1"/>
    </source>
</evidence>
<accession>A0AA38HJ97</accession>
<dbReference type="AlphaFoldDB" id="A0AA38HJ97"/>
<proteinExistence type="predicted"/>
<name>A0AA38HJ97_9CUCU</name>
<sequence length="110" mass="12536">MFNNQNPGLRRRSFLTKYHMLVATIQSYYHNRFPLESAFHFEDFKLSELMEIFKALCQQEGIGYTLSALKEVENVLDNQKCSSLAGCASYTCACYCAHLLGLKVLGTQEP</sequence>
<comment type="caution">
    <text evidence="1">The sequence shown here is derived from an EMBL/GenBank/DDBJ whole genome shotgun (WGS) entry which is preliminary data.</text>
</comment>
<reference evidence="1" key="1">
    <citation type="journal article" date="2023" name="G3 (Bethesda)">
        <title>Whole genome assemblies of Zophobas morio and Tenebrio molitor.</title>
        <authorList>
            <person name="Kaur S."/>
            <person name="Stinson S.A."/>
            <person name="diCenzo G.C."/>
        </authorList>
    </citation>
    <scope>NUCLEOTIDE SEQUENCE</scope>
    <source>
        <strain evidence="1">QUZm001</strain>
    </source>
</reference>
<gene>
    <name evidence="1" type="ORF">Zmor_027094</name>
</gene>
<dbReference type="Proteomes" id="UP001168821">
    <property type="component" value="Unassembled WGS sequence"/>
</dbReference>